<evidence type="ECO:0000313" key="2">
    <source>
        <dbReference type="Proteomes" id="UP000819052"/>
    </source>
</evidence>
<evidence type="ECO:0008006" key="3">
    <source>
        <dbReference type="Google" id="ProtNLM"/>
    </source>
</evidence>
<dbReference type="Proteomes" id="UP000819052">
    <property type="component" value="Unassembled WGS sequence"/>
</dbReference>
<dbReference type="EMBL" id="VVIW01000005">
    <property type="protein sequence ID" value="NHZ40801.1"/>
    <property type="molecule type" value="Genomic_DNA"/>
</dbReference>
<reference evidence="1 2" key="1">
    <citation type="submission" date="2019-09" db="EMBL/GenBank/DDBJ databases">
        <title>Taxonomy of Antarctic Massilia spp.: description of Massilia rubra sp. nov., Massilia aquatica sp. nov., Massilia mucilaginosa sp. nov., Massilia frigida sp. nov. isolated from streams, lakes and regoliths.</title>
        <authorList>
            <person name="Holochova P."/>
            <person name="Sedlacek I."/>
            <person name="Kralova S."/>
            <person name="Maslanova I."/>
            <person name="Busse H.-J."/>
            <person name="Stankova E."/>
            <person name="Vrbovska V."/>
            <person name="Kovarovic V."/>
            <person name="Bartak M."/>
            <person name="Svec P."/>
            <person name="Pantucek R."/>
        </authorList>
    </citation>
    <scope>NUCLEOTIDE SEQUENCE [LARGE SCALE GENOMIC DNA]</scope>
    <source>
        <strain evidence="1 2">CCM 8693</strain>
    </source>
</reference>
<evidence type="ECO:0000313" key="1">
    <source>
        <dbReference type="EMBL" id="NHZ40801.1"/>
    </source>
</evidence>
<protein>
    <recommendedName>
        <fullName evidence="3">ChaN family lipoprotein</fullName>
    </recommendedName>
</protein>
<comment type="caution">
    <text evidence="1">The sequence shown here is derived from an EMBL/GenBank/DDBJ whole genome shotgun (WGS) entry which is preliminary data.</text>
</comment>
<keyword evidence="2" id="KW-1185">Reference proteome</keyword>
<dbReference type="SUPFAM" id="SSF159501">
    <property type="entry name" value="EreA/ChaN-like"/>
    <property type="match status" value="1"/>
</dbReference>
<proteinExistence type="predicted"/>
<accession>A0ABX0M9J5</accession>
<dbReference type="InterPro" id="IPR043737">
    <property type="entry name" value="DUF5682"/>
</dbReference>
<organism evidence="1 2">
    <name type="scientific">Massilia aquatica</name>
    <dbReference type="NCBI Taxonomy" id="2609000"/>
    <lineage>
        <taxon>Bacteria</taxon>
        <taxon>Pseudomonadati</taxon>
        <taxon>Pseudomonadota</taxon>
        <taxon>Betaproteobacteria</taxon>
        <taxon>Burkholderiales</taxon>
        <taxon>Oxalobacteraceae</taxon>
        <taxon>Telluria group</taxon>
        <taxon>Massilia</taxon>
    </lineage>
</organism>
<dbReference type="Pfam" id="PF18934">
    <property type="entry name" value="DUF5682"/>
    <property type="match status" value="1"/>
</dbReference>
<dbReference type="RefSeq" id="WP_167076603.1">
    <property type="nucleotide sequence ID" value="NZ_VVIW01000005.1"/>
</dbReference>
<gene>
    <name evidence="1" type="ORF">F1609_11630</name>
</gene>
<sequence length="777" mass="82719">MTPASQREPLIIGVRHFSPACARLVVQRIAELRPRHVLIEGPADFNARLGELALPHRLPVAIYSYVSAADDAVERRASWSPFALHSPEWQAMQAARECGAQLRFIDLPAWHDAFAHIMNRYDDDAPDAAAAYEDALCRTMAIDGRDALWDHLFEGELALDELSARLDAHFSHLRAGDPGSPGNQAREAMMARHVAWAMHQDDGPVVVVCGGYHAPALAALWRAIPSTDCASEPETPLPPSAPGLRYGSYLVPYHFKRLDAYDGYASGMSSPAWYEWAWTLGLAGAGKELLRSVLARLRAKKLPASTADVIAIHSRAMGLARMRAHPTPLRSDWLDALAGSLVSQALDVPLPWTYRGRVRAGTDAALVEVMAVLAGDAVGELAPGTPQPPLVAAVERELAALGIVRPSQVRIDLLDPAQRARSRALHRLALLDIPGILRSTGPNLALGRGQQETWDVRAPLEQRAALIEAATYGATLHDAARARLEEILRQRPAGSSRIGAITGALNRAAFAGLADVSERLLGELHDAIGEEAHFGELGSPMQVLFALYRHGDALGVSGSAVLQTAIGAAFDRALWLAEAAGGVAPTEQDAHVGTYSAIAMLVREARASALPGVEALRALAVCRRVAASMDAAPVSRGAALGLLLACDADPDAGDLASGLLASLPPAMVGDALAGLLALARQCLCHDARFVKALDALVRTLDDADFVLALPAMRAAFTWLPTQERGALASDVLKLHDAGHRSQRSLTGPLATAPGLLARHDALERAATLRLAIWGIAP</sequence>
<name>A0ABX0M9J5_9BURK</name>